<reference evidence="1" key="1">
    <citation type="submission" date="2018-05" db="EMBL/GenBank/DDBJ databases">
        <authorList>
            <person name="Lanie J.A."/>
            <person name="Ng W.-L."/>
            <person name="Kazmierczak K.M."/>
            <person name="Andrzejewski T.M."/>
            <person name="Davidsen T.M."/>
            <person name="Wayne K.J."/>
            <person name="Tettelin H."/>
            <person name="Glass J.I."/>
            <person name="Rusch D."/>
            <person name="Podicherti R."/>
            <person name="Tsui H.-C.T."/>
            <person name="Winkler M.E."/>
        </authorList>
    </citation>
    <scope>NUCLEOTIDE SEQUENCE</scope>
</reference>
<evidence type="ECO:0000313" key="1">
    <source>
        <dbReference type="EMBL" id="SVA07857.1"/>
    </source>
</evidence>
<organism evidence="1">
    <name type="scientific">marine metagenome</name>
    <dbReference type="NCBI Taxonomy" id="408172"/>
    <lineage>
        <taxon>unclassified sequences</taxon>
        <taxon>metagenomes</taxon>
        <taxon>ecological metagenomes</taxon>
    </lineage>
</organism>
<dbReference type="AlphaFoldDB" id="A0A381SZK3"/>
<dbReference type="EMBL" id="UINC01003616">
    <property type="protein sequence ID" value="SVA07857.1"/>
    <property type="molecule type" value="Genomic_DNA"/>
</dbReference>
<proteinExistence type="predicted"/>
<name>A0A381SZK3_9ZZZZ</name>
<gene>
    <name evidence="1" type="ORF">METZ01_LOCUS60711</name>
</gene>
<sequence length="239" mass="27817">MGFAFTFVLGSENVEMDTLPLPITFAGTDFNLVENGNSSIHYIWLHGDEKTAKMALDHHISHFPGRAFFIQNDNREIPYLSTIIDPNRLFSRSGSYHSLKKFKPYWPPGTLKKALDDIERDRIQFLEKIMPKKDGILISVHNNFRGYNVKYELKNSRKTSIKKQQNPRDFILCTHEKDFEKLANGPYNVVLQDTVIKRDNGSLSWESLRRNVRYINIETRLGYLTKQKKMLAFVSDTLK</sequence>
<accession>A0A381SZK3</accession>
<protein>
    <submittedName>
        <fullName evidence="1">Uncharacterized protein</fullName>
    </submittedName>
</protein>